<proteinExistence type="inferred from homology"/>
<dbReference type="GO" id="GO:0061608">
    <property type="term" value="F:nuclear import signal receptor activity"/>
    <property type="evidence" value="ECO:0007669"/>
    <property type="project" value="TreeGrafter"/>
</dbReference>
<sequence length="229" mass="23382">MSQPLFGLVPAGQPAIISPTEAPNPTSFLYAIPPTNPNGPSKPFGHVVVFLLPGVVLPPGTAAAIYLVTPPSAALGQTAPNFKFLGGIGPGKESAIFKVGPGSTGGGGANGAPQENVVIGVSVEDAESVASRMSSSPNTTGAGVGGTGDSGALVPASAAAAARQQQQQPSTLILAQRIIKNAFNFLSSFTGSTPGQMEVVPLKAFEEWWKKFESRVRTDPGFLEKDDDQ</sequence>
<name>A0A8S9A0E3_SORMA</name>
<dbReference type="GO" id="GO:0006606">
    <property type="term" value="P:protein import into nucleus"/>
    <property type="evidence" value="ECO:0007669"/>
    <property type="project" value="TreeGrafter"/>
</dbReference>
<comment type="similarity">
    <text evidence="1">Belongs to the OPI10 family.</text>
</comment>
<dbReference type="GO" id="GO:0005634">
    <property type="term" value="C:nucleus"/>
    <property type="evidence" value="ECO:0007669"/>
    <property type="project" value="TreeGrafter"/>
</dbReference>
<evidence type="ECO:0000313" key="4">
    <source>
        <dbReference type="EMBL" id="KAA8636557.1"/>
    </source>
</evidence>
<evidence type="ECO:0000313" key="5">
    <source>
        <dbReference type="Proteomes" id="UP000433876"/>
    </source>
</evidence>
<dbReference type="Proteomes" id="UP000433876">
    <property type="component" value="Unassembled WGS sequence"/>
</dbReference>
<evidence type="ECO:0000259" key="2">
    <source>
        <dbReference type="Pfam" id="PF05603"/>
    </source>
</evidence>
<dbReference type="PANTHER" id="PTHR12925">
    <property type="entry name" value="HIKESHI FAMILY MEMBER"/>
    <property type="match status" value="1"/>
</dbReference>
<accession>A0A8S9A0E3</accession>
<reference evidence="4 5" key="1">
    <citation type="submission" date="2017-07" db="EMBL/GenBank/DDBJ databases">
        <title>Genome sequence of the Sordaria macrospora wild type strain R19027.</title>
        <authorList>
            <person name="Nowrousian M."/>
            <person name="Teichert I."/>
            <person name="Kueck U."/>
        </authorList>
    </citation>
    <scope>NUCLEOTIDE SEQUENCE [LARGE SCALE GENOMIC DNA]</scope>
    <source>
        <strain evidence="4 5">R19027</strain>
        <tissue evidence="4">Mycelium</tissue>
    </source>
</reference>
<dbReference type="Pfam" id="PF05603">
    <property type="entry name" value="Hikeshi-like_N"/>
    <property type="match status" value="1"/>
</dbReference>
<dbReference type="OMA" id="WWAKFER"/>
<evidence type="ECO:0000256" key="1">
    <source>
        <dbReference type="ARBA" id="ARBA00006623"/>
    </source>
</evidence>
<evidence type="ECO:0000259" key="3">
    <source>
        <dbReference type="Pfam" id="PF21057"/>
    </source>
</evidence>
<gene>
    <name evidence="4" type="ORF">SMACR_03805</name>
</gene>
<dbReference type="InterPro" id="IPR031318">
    <property type="entry name" value="OPI10"/>
</dbReference>
<comment type="caution">
    <text evidence="4">The sequence shown here is derived from an EMBL/GenBank/DDBJ whole genome shotgun (WGS) entry which is preliminary data.</text>
</comment>
<protein>
    <recommendedName>
        <fullName evidence="6">Hikeshi-like domain-containing protein</fullName>
    </recommendedName>
</protein>
<feature type="domain" description="Hikeshi-like C-terminal" evidence="3">
    <location>
        <begin position="170"/>
        <end position="225"/>
    </location>
</feature>
<dbReference type="Pfam" id="PF21057">
    <property type="entry name" value="Hikeshi-like_C"/>
    <property type="match status" value="1"/>
</dbReference>
<dbReference type="GO" id="GO:0005829">
    <property type="term" value="C:cytosol"/>
    <property type="evidence" value="ECO:0007669"/>
    <property type="project" value="TreeGrafter"/>
</dbReference>
<dbReference type="InterPro" id="IPR008493">
    <property type="entry name" value="Hikeshi-like_N"/>
</dbReference>
<dbReference type="PANTHER" id="PTHR12925:SF0">
    <property type="entry name" value="PROTEIN HIKESHI"/>
    <property type="match status" value="1"/>
</dbReference>
<dbReference type="VEuPathDB" id="FungiDB:SMAC_03805"/>
<dbReference type="InterPro" id="IPR048364">
    <property type="entry name" value="Hikeshi-like_C"/>
</dbReference>
<organism evidence="4 5">
    <name type="scientific">Sordaria macrospora</name>
    <dbReference type="NCBI Taxonomy" id="5147"/>
    <lineage>
        <taxon>Eukaryota</taxon>
        <taxon>Fungi</taxon>
        <taxon>Dikarya</taxon>
        <taxon>Ascomycota</taxon>
        <taxon>Pezizomycotina</taxon>
        <taxon>Sordariomycetes</taxon>
        <taxon>Sordariomycetidae</taxon>
        <taxon>Sordariales</taxon>
        <taxon>Sordariaceae</taxon>
        <taxon>Sordaria</taxon>
    </lineage>
</organism>
<evidence type="ECO:0008006" key="6">
    <source>
        <dbReference type="Google" id="ProtNLM"/>
    </source>
</evidence>
<dbReference type="EMBL" id="NMPR01000003">
    <property type="protein sequence ID" value="KAA8636557.1"/>
    <property type="molecule type" value="Genomic_DNA"/>
</dbReference>
<feature type="domain" description="Hikeshi-like N-terminal" evidence="2">
    <location>
        <begin position="9"/>
        <end position="136"/>
    </location>
</feature>
<dbReference type="AlphaFoldDB" id="A0A8S9A0E3"/>